<dbReference type="EMBL" id="QEWP01000004">
    <property type="protein sequence ID" value="PWE00208.1"/>
    <property type="molecule type" value="Genomic_DNA"/>
</dbReference>
<gene>
    <name evidence="1" type="ORF">DDZ16_07610</name>
</gene>
<protein>
    <recommendedName>
        <fullName evidence="3">DUF481 domain-containing protein</fullName>
    </recommendedName>
</protein>
<organism evidence="1 2">
    <name type="scientific">Marinilabilia rubra</name>
    <dbReference type="NCBI Taxonomy" id="2162893"/>
    <lineage>
        <taxon>Bacteria</taxon>
        <taxon>Pseudomonadati</taxon>
        <taxon>Bacteroidota</taxon>
        <taxon>Bacteroidia</taxon>
        <taxon>Marinilabiliales</taxon>
        <taxon>Marinilabiliaceae</taxon>
        <taxon>Marinilabilia</taxon>
    </lineage>
</organism>
<sequence>MGTGVERGFLYTQEIKKSTYLMNTLERIFLVAILFSIFLTNPLKAGGNEKPCLKRDDLITVFLDFPYHNRFIRESIGIVNYVRDRQLSQVHVKITRHHSGSAGSNYVISFIGRQDFEGMNNEITFWAPGTNSEDQTRRGLLERIKLGLAPYIANTSLNDQITVNISEDFATAPATEMEDPWRNWVFEIYGGANYYEESTKSRFNSRWGFYADKISDKWKIRIRPYFNINTSSFENDDETVENENYRHGFHGFMIHSLGEHWSAGLFVNMLSSTFHNMDFNFETSPGIEYSFFPYSEATERAITLVYRMGMARNYYMETTIFGEDDETLLQQSLDLSFNFEQPWGSVRAGLEGSHYFHDFDANRLEFFSRFNLRLVKGLSLSFGGNLDLVNDLLTIPAEEASLEEILLQSRAQATSYQVYTTVGVAYRFGSSFSNVVNTRF</sequence>
<proteinExistence type="predicted"/>
<reference evidence="1 2" key="1">
    <citation type="submission" date="2018-05" db="EMBL/GenBank/DDBJ databases">
        <title>Marinilabilia rubrum sp. nov., isolated from saltern sediment.</title>
        <authorList>
            <person name="Zhang R."/>
        </authorList>
    </citation>
    <scope>NUCLEOTIDE SEQUENCE [LARGE SCALE GENOMIC DNA]</scope>
    <source>
        <strain evidence="1 2">WTE16</strain>
    </source>
</reference>
<dbReference type="AlphaFoldDB" id="A0A2U2BAX2"/>
<evidence type="ECO:0008006" key="3">
    <source>
        <dbReference type="Google" id="ProtNLM"/>
    </source>
</evidence>
<evidence type="ECO:0000313" key="1">
    <source>
        <dbReference type="EMBL" id="PWE00208.1"/>
    </source>
</evidence>
<evidence type="ECO:0000313" key="2">
    <source>
        <dbReference type="Proteomes" id="UP000244956"/>
    </source>
</evidence>
<comment type="caution">
    <text evidence="1">The sequence shown here is derived from an EMBL/GenBank/DDBJ whole genome shotgun (WGS) entry which is preliminary data.</text>
</comment>
<accession>A0A2U2BAX2</accession>
<dbReference type="Proteomes" id="UP000244956">
    <property type="component" value="Unassembled WGS sequence"/>
</dbReference>
<name>A0A2U2BAX2_9BACT</name>
<keyword evidence="2" id="KW-1185">Reference proteome</keyword>